<organism evidence="2 3">
    <name type="scientific">Dermacoccus abyssi</name>
    <dbReference type="NCBI Taxonomy" id="322596"/>
    <lineage>
        <taxon>Bacteria</taxon>
        <taxon>Bacillati</taxon>
        <taxon>Actinomycetota</taxon>
        <taxon>Actinomycetes</taxon>
        <taxon>Micrococcales</taxon>
        <taxon>Dermacoccaceae</taxon>
        <taxon>Dermacoccus</taxon>
    </lineage>
</organism>
<feature type="region of interest" description="Disordered" evidence="1">
    <location>
        <begin position="174"/>
        <end position="201"/>
    </location>
</feature>
<dbReference type="Proteomes" id="UP000323565">
    <property type="component" value="Plasmid unnamed"/>
</dbReference>
<accession>A0ABX5ZD29</accession>
<keyword evidence="3" id="KW-1185">Reference proteome</keyword>
<protein>
    <recommendedName>
        <fullName evidence="4">DUF222 domain-containing protein</fullName>
    </recommendedName>
</protein>
<feature type="compositionally biased region" description="Basic residues" evidence="1">
    <location>
        <begin position="174"/>
        <end position="185"/>
    </location>
</feature>
<sequence length="257" mass="28261">MVWDAERSVDLARIGELLGVNAEDAREQLGDMVFLDPRDDTLVPAAEYLSGNVREKLAAARSEVAARPELSSNIDALSAVIPRDLGPDEITARMGAIWIPRKDVEQFLQETLDDPRVSVAHGGGSMWSIEGGSKTSQKAVSEWGTERMNALDLAQRLMTQKAVIVKDTELARWRRTTRRQRHRDRSRQSQGRSDAGSLRGVGLGGTLSDRCGWRSGTTNCSTRTSCAITHPTGNAFNFPASCPRSTRTRTSERPLRG</sequence>
<name>A0ABX5ZD29_9MICO</name>
<evidence type="ECO:0008006" key="4">
    <source>
        <dbReference type="Google" id="ProtNLM"/>
    </source>
</evidence>
<evidence type="ECO:0000313" key="2">
    <source>
        <dbReference type="EMBL" id="QEH94783.1"/>
    </source>
</evidence>
<feature type="region of interest" description="Disordered" evidence="1">
    <location>
        <begin position="228"/>
        <end position="257"/>
    </location>
</feature>
<geneLocation type="plasmid" evidence="2 3">
    <name>unnamed</name>
</geneLocation>
<proteinExistence type="predicted"/>
<evidence type="ECO:0000313" key="3">
    <source>
        <dbReference type="Proteomes" id="UP000323565"/>
    </source>
</evidence>
<evidence type="ECO:0000256" key="1">
    <source>
        <dbReference type="SAM" id="MobiDB-lite"/>
    </source>
</evidence>
<dbReference type="EMBL" id="CP043032">
    <property type="protein sequence ID" value="QEH94783.1"/>
    <property type="molecule type" value="Genomic_DNA"/>
</dbReference>
<reference evidence="2 3" key="1">
    <citation type="submission" date="2019-08" db="EMBL/GenBank/DDBJ databases">
        <title>Dermacoccus abyssi strain HZAU 226, whole genome Nanopore sequencing project.</title>
        <authorList>
            <person name="Guo A."/>
            <person name="Zhang X."/>
            <person name="Ruan Y."/>
            <person name="Liu W."/>
            <person name="Chen Q."/>
            <person name="Gu L."/>
        </authorList>
    </citation>
    <scope>NUCLEOTIDE SEQUENCE [LARGE SCALE GENOMIC DNA]</scope>
    <source>
        <strain evidence="2 3">HZAU 226</strain>
        <plasmid evidence="2 3">unnamed</plasmid>
    </source>
</reference>
<keyword evidence="2" id="KW-0614">Plasmid</keyword>
<gene>
    <name evidence="2" type="ORF">FV141_14265</name>
</gene>